<dbReference type="InterPro" id="IPR036569">
    <property type="entry name" value="RpiB_LacA_LacB_sf"/>
</dbReference>
<dbReference type="NCBIfam" id="TIGR00689">
    <property type="entry name" value="rpiB_lacA_lacB"/>
    <property type="match status" value="1"/>
</dbReference>
<name>A0A6G8F1R3_9BACT</name>
<dbReference type="GO" id="GO:0019316">
    <property type="term" value="P:D-allose catabolic process"/>
    <property type="evidence" value="ECO:0007669"/>
    <property type="project" value="TreeGrafter"/>
</dbReference>
<dbReference type="Gene3D" id="3.40.1400.10">
    <property type="entry name" value="Sugar-phosphate isomerase, RpiB/LacA/LacB"/>
    <property type="match status" value="1"/>
</dbReference>
<evidence type="ECO:0000313" key="4">
    <source>
        <dbReference type="EMBL" id="QIM10187.1"/>
    </source>
</evidence>
<dbReference type="GO" id="GO:0009052">
    <property type="term" value="P:pentose-phosphate shunt, non-oxidative branch"/>
    <property type="evidence" value="ECO:0007669"/>
    <property type="project" value="TreeGrafter"/>
</dbReference>
<dbReference type="SUPFAM" id="SSF89623">
    <property type="entry name" value="Ribose/Galactose isomerase RpiB/AlsB"/>
    <property type="match status" value="1"/>
</dbReference>
<organism evidence="4">
    <name type="scientific">uncultured Prevotella sp</name>
    <dbReference type="NCBI Taxonomy" id="159272"/>
    <lineage>
        <taxon>Bacteria</taxon>
        <taxon>Pseudomonadati</taxon>
        <taxon>Bacteroidota</taxon>
        <taxon>Bacteroidia</taxon>
        <taxon>Bacteroidales</taxon>
        <taxon>Prevotellaceae</taxon>
        <taxon>Prevotella</taxon>
        <taxon>environmental samples</taxon>
    </lineage>
</organism>
<dbReference type="EMBL" id="MN990733">
    <property type="protein sequence ID" value="QIM10187.1"/>
    <property type="molecule type" value="Genomic_DNA"/>
</dbReference>
<feature type="active site" description="Proton acceptor" evidence="2">
    <location>
        <position position="80"/>
    </location>
</feature>
<evidence type="ECO:0000256" key="1">
    <source>
        <dbReference type="ARBA" id="ARBA00008754"/>
    </source>
</evidence>
<reference evidence="4" key="1">
    <citation type="journal article" date="2020" name="J. ISSAAS">
        <title>Lactobacilli and other gastrointestinal microbiota of Peromyscus leucopus, reservoir host for agents of Lyme disease and other zoonoses in North America.</title>
        <authorList>
            <person name="Milovic A."/>
            <person name="Bassam K."/>
            <person name="Shao H."/>
            <person name="Chatzistamou I."/>
            <person name="Tufts D.M."/>
            <person name="Diuk-Wasser M."/>
            <person name="Barbour A.G."/>
        </authorList>
    </citation>
    <scope>NUCLEOTIDE SEQUENCE</scope>
    <source>
        <strain evidence="4">LL70</strain>
    </source>
</reference>
<keyword evidence="4" id="KW-0413">Isomerase</keyword>
<comment type="similarity">
    <text evidence="1">Belongs to the LacAB/RpiB family.</text>
</comment>
<dbReference type="PIRSF" id="PIRSF005384">
    <property type="entry name" value="RpiB_LacA_B"/>
    <property type="match status" value="1"/>
</dbReference>
<dbReference type="NCBIfam" id="NF004051">
    <property type="entry name" value="PRK05571.1"/>
    <property type="match status" value="1"/>
</dbReference>
<proteinExistence type="inferred from homology"/>
<dbReference type="Pfam" id="PF02502">
    <property type="entry name" value="LacAB_rpiB"/>
    <property type="match status" value="1"/>
</dbReference>
<feature type="binding site" evidence="3">
    <location>
        <position position="151"/>
    </location>
    <ligand>
        <name>D-ribulose 5-phosphate</name>
        <dbReference type="ChEBI" id="CHEBI:58121"/>
    </ligand>
</feature>
<dbReference type="PANTHER" id="PTHR30345">
    <property type="entry name" value="RIBOSE-5-PHOSPHATE ISOMERASE B"/>
    <property type="match status" value="1"/>
</dbReference>
<dbReference type="InterPro" id="IPR003500">
    <property type="entry name" value="RpiB_LacA_LacB"/>
</dbReference>
<feature type="binding site" evidence="3">
    <location>
        <position position="114"/>
    </location>
    <ligand>
        <name>D-ribulose 5-phosphate</name>
        <dbReference type="ChEBI" id="CHEBI:58121"/>
    </ligand>
</feature>
<dbReference type="GO" id="GO:0004751">
    <property type="term" value="F:ribose-5-phosphate isomerase activity"/>
    <property type="evidence" value="ECO:0007669"/>
    <property type="project" value="TreeGrafter"/>
</dbReference>
<dbReference type="PANTHER" id="PTHR30345:SF0">
    <property type="entry name" value="DNA DAMAGE-REPAIR_TOLERATION PROTEIN DRT102"/>
    <property type="match status" value="1"/>
</dbReference>
<feature type="binding site" evidence="3">
    <location>
        <position position="147"/>
    </location>
    <ligand>
        <name>D-ribulose 5-phosphate</name>
        <dbReference type="ChEBI" id="CHEBI:58121"/>
    </ligand>
</feature>
<accession>A0A6G8F1R3</accession>
<dbReference type="AlphaFoldDB" id="A0A6G8F1R3"/>
<evidence type="ECO:0000256" key="3">
    <source>
        <dbReference type="PIRSR" id="PIRSR005384-2"/>
    </source>
</evidence>
<feature type="binding site" evidence="3">
    <location>
        <begin position="23"/>
        <end position="24"/>
    </location>
    <ligand>
        <name>D-ribulose 5-phosphate</name>
        <dbReference type="ChEBI" id="CHEBI:58121"/>
    </ligand>
</feature>
<sequence>MRLYFNLLNNKAMANKIIGVACDHAGFPLKQFVLQYLEEKGMEYKDYGTYSDRSCDYPDFAHPLANDIEAGVVSCGIGICGSGEGMAMTLNKHHGVRAGLVWNVEVAHLIRQHNDANCIVLPGRFVTNREAAVMLDEFFKTPFEAGRHQLRIDKM</sequence>
<protein>
    <submittedName>
        <fullName evidence="4">Ribose 5-phosphate isomerase B</fullName>
    </submittedName>
</protein>
<evidence type="ECO:0000256" key="2">
    <source>
        <dbReference type="PIRSR" id="PIRSR005384-1"/>
    </source>
</evidence>
<feature type="binding site" evidence="3">
    <location>
        <position position="124"/>
    </location>
    <ligand>
        <name>D-ribulose 5-phosphate</name>
        <dbReference type="ChEBI" id="CHEBI:58121"/>
    </ligand>
</feature>
<feature type="binding site" evidence="3">
    <location>
        <begin position="81"/>
        <end position="85"/>
    </location>
    <ligand>
        <name>D-ribulose 5-phosphate</name>
        <dbReference type="ChEBI" id="CHEBI:58121"/>
    </ligand>
</feature>
<gene>
    <name evidence="4" type="ORF">Prevot485_2860</name>
</gene>
<feature type="active site" description="Proton donor" evidence="2">
    <location>
        <position position="113"/>
    </location>
</feature>